<dbReference type="PANTHER" id="PTHR46889:SF5">
    <property type="entry name" value="INTEGRASE PROTEIN"/>
    <property type="match status" value="1"/>
</dbReference>
<dbReference type="GO" id="GO:0003676">
    <property type="term" value="F:nucleic acid binding"/>
    <property type="evidence" value="ECO:0007669"/>
    <property type="project" value="InterPro"/>
</dbReference>
<dbReference type="Pfam" id="PF13333">
    <property type="entry name" value="rve_2"/>
    <property type="match status" value="1"/>
</dbReference>
<accession>A0A645ABE0</accession>
<dbReference type="PROSITE" id="PS50994">
    <property type="entry name" value="INTEGRASE"/>
    <property type="match status" value="1"/>
</dbReference>
<dbReference type="Pfam" id="PF20310">
    <property type="entry name" value="HTH_Tnp_2"/>
    <property type="match status" value="1"/>
</dbReference>
<dbReference type="Gene3D" id="3.30.420.10">
    <property type="entry name" value="Ribonuclease H-like superfamily/Ribonuclease H"/>
    <property type="match status" value="1"/>
</dbReference>
<dbReference type="InterPro" id="IPR009057">
    <property type="entry name" value="Homeodomain-like_sf"/>
</dbReference>
<dbReference type="InterPro" id="IPR046929">
    <property type="entry name" value="HTH_Tnp"/>
</dbReference>
<reference evidence="2" key="1">
    <citation type="submission" date="2019-08" db="EMBL/GenBank/DDBJ databases">
        <authorList>
            <person name="Kucharzyk K."/>
            <person name="Murdoch R.W."/>
            <person name="Higgins S."/>
            <person name="Loffler F."/>
        </authorList>
    </citation>
    <scope>NUCLEOTIDE SEQUENCE</scope>
</reference>
<protein>
    <submittedName>
        <fullName evidence="2">IS3 family transposase ISClte1</fullName>
    </submittedName>
</protein>
<dbReference type="Pfam" id="PF00665">
    <property type="entry name" value="rve"/>
    <property type="match status" value="1"/>
</dbReference>
<dbReference type="EMBL" id="VSSQ01012778">
    <property type="protein sequence ID" value="MPM50018.1"/>
    <property type="molecule type" value="Genomic_DNA"/>
</dbReference>
<proteinExistence type="predicted"/>
<dbReference type="InterPro" id="IPR036397">
    <property type="entry name" value="RNaseH_sf"/>
</dbReference>
<dbReference type="NCBIfam" id="NF033516">
    <property type="entry name" value="transpos_IS3"/>
    <property type="match status" value="1"/>
</dbReference>
<dbReference type="Pfam" id="PF13276">
    <property type="entry name" value="HTH_21"/>
    <property type="match status" value="1"/>
</dbReference>
<dbReference type="InterPro" id="IPR050900">
    <property type="entry name" value="Transposase_IS3/IS150/IS904"/>
</dbReference>
<sequence>MNKKLFSKEEINKLSENKYVKSVSENAITYTDEFKLLFIGEYERGKNIRQIFEGAGFDIEILGIARVKQASYRWRKMFKSGGVTGLEDKRSLNSGRPINRELTMEENLAKKDAEIEYLKAELEFIKKLEWSERQVKKGKLQASKIFGLIKGLIYNFNLTGMVRHLCKIANVSTSGYYRFLKTKDYMDIKEDRDIKSRDIILKAFNHRGYKRGSRSIKMTLENEFGIKMNRKKIQRIMRKYNIICPIRKANTKKRMMKATQEHRVVPNMLNRKFKQKIPGKVLLTDITYMPYGSCKMAYLSTIKDSSTNEILAYNLSNSLAIDIVTKTIDNLINLKSFKLHKDAFVHSDQGAHYTSPIFQKLLKKYNLGQSMSRKGNCWDNAPQESFFGHMKDEIDYKSCNTLEELQFMVDNYMDYYNNYRCQWNLKKLTPNKYRSQLLMTA</sequence>
<dbReference type="GO" id="GO:0015074">
    <property type="term" value="P:DNA integration"/>
    <property type="evidence" value="ECO:0007669"/>
    <property type="project" value="InterPro"/>
</dbReference>
<evidence type="ECO:0000313" key="2">
    <source>
        <dbReference type="EMBL" id="MPM50018.1"/>
    </source>
</evidence>
<dbReference type="SUPFAM" id="SSF46689">
    <property type="entry name" value="Homeodomain-like"/>
    <property type="match status" value="1"/>
</dbReference>
<gene>
    <name evidence="2" type="ORF">SDC9_96752</name>
</gene>
<feature type="domain" description="Integrase catalytic" evidence="1">
    <location>
        <begin position="274"/>
        <end position="438"/>
    </location>
</feature>
<organism evidence="2">
    <name type="scientific">bioreactor metagenome</name>
    <dbReference type="NCBI Taxonomy" id="1076179"/>
    <lineage>
        <taxon>unclassified sequences</taxon>
        <taxon>metagenomes</taxon>
        <taxon>ecological metagenomes</taxon>
    </lineage>
</organism>
<dbReference type="InterPro" id="IPR025948">
    <property type="entry name" value="HTH-like_dom"/>
</dbReference>
<dbReference type="InterPro" id="IPR012337">
    <property type="entry name" value="RNaseH-like_sf"/>
</dbReference>
<evidence type="ECO:0000259" key="1">
    <source>
        <dbReference type="PROSITE" id="PS50994"/>
    </source>
</evidence>
<dbReference type="SUPFAM" id="SSF53098">
    <property type="entry name" value="Ribonuclease H-like"/>
    <property type="match status" value="1"/>
</dbReference>
<comment type="caution">
    <text evidence="2">The sequence shown here is derived from an EMBL/GenBank/DDBJ whole genome shotgun (WGS) entry which is preliminary data.</text>
</comment>
<name>A0A645ABE0_9ZZZZ</name>
<dbReference type="AlphaFoldDB" id="A0A645ABE0"/>
<dbReference type="InterPro" id="IPR048020">
    <property type="entry name" value="Transpos_IS3"/>
</dbReference>
<dbReference type="InterPro" id="IPR001584">
    <property type="entry name" value="Integrase_cat-core"/>
</dbReference>
<dbReference type="PANTHER" id="PTHR46889">
    <property type="entry name" value="TRANSPOSASE INSF FOR INSERTION SEQUENCE IS3B-RELATED"/>
    <property type="match status" value="1"/>
</dbReference>